<keyword evidence="8" id="KW-1185">Reference proteome</keyword>
<comment type="similarity">
    <text evidence="1 5">Belongs to the GDA1/CD39 NTPase family.</text>
</comment>
<comment type="caution">
    <text evidence="7">The sequence shown here is derived from an EMBL/GenBank/DDBJ whole genome shotgun (WGS) entry which is preliminary data.</text>
</comment>
<dbReference type="Proteomes" id="UP001465755">
    <property type="component" value="Unassembled WGS sequence"/>
</dbReference>
<evidence type="ECO:0008006" key="9">
    <source>
        <dbReference type="Google" id="ProtNLM"/>
    </source>
</evidence>
<dbReference type="EMBL" id="JALJOQ010000173">
    <property type="protein sequence ID" value="KAK9791621.1"/>
    <property type="molecule type" value="Genomic_DNA"/>
</dbReference>
<keyword evidence="6" id="KW-0812">Transmembrane</keyword>
<evidence type="ECO:0000256" key="1">
    <source>
        <dbReference type="ARBA" id="ARBA00009283"/>
    </source>
</evidence>
<dbReference type="GO" id="GO:0016020">
    <property type="term" value="C:membrane"/>
    <property type="evidence" value="ECO:0007669"/>
    <property type="project" value="TreeGrafter"/>
</dbReference>
<keyword evidence="6" id="KW-1133">Transmembrane helix</keyword>
<evidence type="ECO:0000256" key="3">
    <source>
        <dbReference type="PIRSR" id="PIRSR600407-1"/>
    </source>
</evidence>
<name>A0AAW1NTB0_9CHLO</name>
<dbReference type="GO" id="GO:0009134">
    <property type="term" value="P:nucleoside diphosphate catabolic process"/>
    <property type="evidence" value="ECO:0007669"/>
    <property type="project" value="TreeGrafter"/>
</dbReference>
<dbReference type="PROSITE" id="PS01238">
    <property type="entry name" value="GDA1_CD39_NTPASE"/>
    <property type="match status" value="1"/>
</dbReference>
<dbReference type="PANTHER" id="PTHR11782:SF83">
    <property type="entry name" value="GUANOSINE-DIPHOSPHATASE"/>
    <property type="match status" value="1"/>
</dbReference>
<accession>A0AAW1NTB0</accession>
<organism evidence="7 8">
    <name type="scientific">Symbiochloris irregularis</name>
    <dbReference type="NCBI Taxonomy" id="706552"/>
    <lineage>
        <taxon>Eukaryota</taxon>
        <taxon>Viridiplantae</taxon>
        <taxon>Chlorophyta</taxon>
        <taxon>core chlorophytes</taxon>
        <taxon>Trebouxiophyceae</taxon>
        <taxon>Trebouxiales</taxon>
        <taxon>Trebouxiaceae</taxon>
        <taxon>Symbiochloris</taxon>
    </lineage>
</organism>
<sequence>MLRRRESVADKLYRYRGVATVVAVPVVLILLIVLVMPRSAPKMFGGGEVAETLAEEAEGKATRIKAPTGTETYAVVFDAGSTGSRVHIYKFVEDEGEMVLQGDTFDQLKPGLSAYPETPDDAAKSLEPLLKLALKTVPENLQKSTKLKLGATAGLRLLKEGQADAILASVKKYLAASPFQMDDKTGVTILDGTMEGGFAWLTLNYLLGKLGQQESETVAAIDLGGGSVQQAFAISQADAKAAPDGYIIQLAGGPQMYNVYVHSYLGFGLMAGRAAVLDWEDTRAANPCIPNDHAGTYEYGGKTYQLAGSSSGAAFDACSKVVKLVLKLDADCGAPVTECAFNGAWGGGPKRPSAIYVSSYFWDRAVEAGVITESDAITWQLKGADVIKAGDKACGTPLSEMGSAFPLVDSKQLPYLCLDLSFQHTLLTEGFHIPDATPITLVKRVQYKGQEVEAAWPLGAAINLLSDSHRG</sequence>
<keyword evidence="4" id="KW-0067">ATP-binding</keyword>
<dbReference type="Gene3D" id="3.30.420.150">
    <property type="entry name" value="Exopolyphosphatase. Domain 2"/>
    <property type="match status" value="1"/>
</dbReference>
<keyword evidence="2 5" id="KW-0378">Hydrolase</keyword>
<dbReference type="GO" id="GO:0017110">
    <property type="term" value="F:nucleoside diphosphate phosphatase activity"/>
    <property type="evidence" value="ECO:0007669"/>
    <property type="project" value="TreeGrafter"/>
</dbReference>
<evidence type="ECO:0000313" key="7">
    <source>
        <dbReference type="EMBL" id="KAK9791621.1"/>
    </source>
</evidence>
<proteinExistence type="inferred from homology"/>
<feature type="transmembrane region" description="Helical" evidence="6">
    <location>
        <begin position="12"/>
        <end position="36"/>
    </location>
</feature>
<feature type="binding site" evidence="4">
    <location>
        <begin position="225"/>
        <end position="229"/>
    </location>
    <ligand>
        <name>ATP</name>
        <dbReference type="ChEBI" id="CHEBI:30616"/>
    </ligand>
</feature>
<dbReference type="PANTHER" id="PTHR11782">
    <property type="entry name" value="ADENOSINE/GUANOSINE DIPHOSPHATASE"/>
    <property type="match status" value="1"/>
</dbReference>
<evidence type="ECO:0000256" key="6">
    <source>
        <dbReference type="SAM" id="Phobius"/>
    </source>
</evidence>
<gene>
    <name evidence="7" type="ORF">WJX73_002786</name>
</gene>
<dbReference type="Pfam" id="PF01150">
    <property type="entry name" value="GDA1_CD39"/>
    <property type="match status" value="1"/>
</dbReference>
<evidence type="ECO:0000256" key="4">
    <source>
        <dbReference type="PIRSR" id="PIRSR600407-2"/>
    </source>
</evidence>
<evidence type="ECO:0000313" key="8">
    <source>
        <dbReference type="Proteomes" id="UP001465755"/>
    </source>
</evidence>
<protein>
    <recommendedName>
        <fullName evidence="9">Apyrase</fullName>
    </recommendedName>
</protein>
<dbReference type="AlphaFoldDB" id="A0AAW1NTB0"/>
<keyword evidence="4" id="KW-0547">Nucleotide-binding</keyword>
<keyword evidence="6" id="KW-0472">Membrane</keyword>
<evidence type="ECO:0000256" key="2">
    <source>
        <dbReference type="ARBA" id="ARBA00022801"/>
    </source>
</evidence>
<dbReference type="Gene3D" id="3.30.420.40">
    <property type="match status" value="1"/>
</dbReference>
<evidence type="ECO:0000256" key="5">
    <source>
        <dbReference type="RuleBase" id="RU003833"/>
    </source>
</evidence>
<dbReference type="GO" id="GO:0005524">
    <property type="term" value="F:ATP binding"/>
    <property type="evidence" value="ECO:0007669"/>
    <property type="project" value="UniProtKB-KW"/>
</dbReference>
<reference evidence="7 8" key="1">
    <citation type="journal article" date="2024" name="Nat. Commun.">
        <title>Phylogenomics reveals the evolutionary origins of lichenization in chlorophyte algae.</title>
        <authorList>
            <person name="Puginier C."/>
            <person name="Libourel C."/>
            <person name="Otte J."/>
            <person name="Skaloud P."/>
            <person name="Haon M."/>
            <person name="Grisel S."/>
            <person name="Petersen M."/>
            <person name="Berrin J.G."/>
            <person name="Delaux P.M."/>
            <person name="Dal Grande F."/>
            <person name="Keller J."/>
        </authorList>
    </citation>
    <scope>NUCLEOTIDE SEQUENCE [LARGE SCALE GENOMIC DNA]</scope>
    <source>
        <strain evidence="7 8">SAG 2036</strain>
    </source>
</reference>
<dbReference type="InterPro" id="IPR000407">
    <property type="entry name" value="GDA1_CD39_NTPase"/>
</dbReference>
<feature type="active site" description="Proton acceptor" evidence="3">
    <location>
        <position position="195"/>
    </location>
</feature>